<dbReference type="Proteomes" id="UP001195914">
    <property type="component" value="Unassembled WGS sequence"/>
</dbReference>
<feature type="compositionally biased region" description="Low complexity" evidence="1">
    <location>
        <begin position="40"/>
        <end position="51"/>
    </location>
</feature>
<keyword evidence="4" id="KW-1185">Reference proteome</keyword>
<evidence type="ECO:0000256" key="2">
    <source>
        <dbReference type="SAM" id="SignalP"/>
    </source>
</evidence>
<feature type="region of interest" description="Disordered" evidence="1">
    <location>
        <begin position="287"/>
        <end position="372"/>
    </location>
</feature>
<feature type="compositionally biased region" description="Basic and acidic residues" evidence="1">
    <location>
        <begin position="351"/>
        <end position="368"/>
    </location>
</feature>
<dbReference type="EMBL" id="JAHBMH010000076">
    <property type="protein sequence ID" value="KAK1932188.1"/>
    <property type="molecule type" value="Genomic_DNA"/>
</dbReference>
<evidence type="ECO:0000313" key="4">
    <source>
        <dbReference type="Proteomes" id="UP001195914"/>
    </source>
</evidence>
<reference evidence="3" key="1">
    <citation type="journal article" date="2014" name="Nucleic Acids Res.">
        <title>The evolutionary dynamics of variant antigen genes in Babesia reveal a history of genomic innovation underlying host-parasite interaction.</title>
        <authorList>
            <person name="Jackson A.P."/>
            <person name="Otto T.D."/>
            <person name="Darby A."/>
            <person name="Ramaprasad A."/>
            <person name="Xia D."/>
            <person name="Echaide I.E."/>
            <person name="Farber M."/>
            <person name="Gahlot S."/>
            <person name="Gamble J."/>
            <person name="Gupta D."/>
            <person name="Gupta Y."/>
            <person name="Jackson L."/>
            <person name="Malandrin L."/>
            <person name="Malas T.B."/>
            <person name="Moussa E."/>
            <person name="Nair M."/>
            <person name="Reid A.J."/>
            <person name="Sanders M."/>
            <person name="Sharma J."/>
            <person name="Tracey A."/>
            <person name="Quail M.A."/>
            <person name="Weir W."/>
            <person name="Wastling J.M."/>
            <person name="Hall N."/>
            <person name="Willadsen P."/>
            <person name="Lingelbach K."/>
            <person name="Shiels B."/>
            <person name="Tait A."/>
            <person name="Berriman M."/>
            <person name="Allred D.R."/>
            <person name="Pain A."/>
        </authorList>
    </citation>
    <scope>NUCLEOTIDE SEQUENCE</scope>
    <source>
        <strain evidence="3">1802A</strain>
    </source>
</reference>
<feature type="signal peptide" evidence="2">
    <location>
        <begin position="1"/>
        <end position="26"/>
    </location>
</feature>
<keyword evidence="2" id="KW-0732">Signal</keyword>
<accession>A0AAD9G5G8</accession>
<feature type="chain" id="PRO_5041987865" evidence="2">
    <location>
        <begin position="27"/>
        <end position="772"/>
    </location>
</feature>
<feature type="region of interest" description="Disordered" evidence="1">
    <location>
        <begin position="37"/>
        <end position="66"/>
    </location>
</feature>
<organism evidence="3 4">
    <name type="scientific">Babesia divergens</name>
    <dbReference type="NCBI Taxonomy" id="32595"/>
    <lineage>
        <taxon>Eukaryota</taxon>
        <taxon>Sar</taxon>
        <taxon>Alveolata</taxon>
        <taxon>Apicomplexa</taxon>
        <taxon>Aconoidasida</taxon>
        <taxon>Piroplasmida</taxon>
        <taxon>Babesiidae</taxon>
        <taxon>Babesia</taxon>
    </lineage>
</organism>
<comment type="caution">
    <text evidence="3">The sequence shown here is derived from an EMBL/GenBank/DDBJ whole genome shotgun (WGS) entry which is preliminary data.</text>
</comment>
<sequence length="772" mass="87466">MNFLGILRASALYLLAIGFHGQPVSCGLFNRILSSKKPSNEPSTVEVSEVSENLEDSTVESSSQESLPSSQSALVFQRPSWHDSHLASAVLFLDKFCRDLTAKKFDGKLSDKKLYEDIKAVCRGRYFIPTYGPGAVAGRIEIPKNFYEGILEPKDFDVYVKWLVKNIPEIWKSYKQMLLESLDMTKEQLKTDNTVGPLKYGFVFTGVRWNAILPQWLNIDDESPLTLLVTLEKLQHCLKRVLKSYPRRSSVVPSVVEEAENSTCLRKGRSLMTILISPMIPILSMTESGPIKEAEKSNKEHEPYHVARKTKTDVTSDPSTINLPDGSKNPDGSMATPSPNGAAEDMEAEQEERLKEMQEISEDLKESPVESSSQSGLVFESSEWDVSQLASTIAFIKEFCEEVKGYKFSGNISEDKIMGLSGACSWVSFYLKSFSWRRVRGLRENPYEDALKPEKFKDYAEWFNKHYPEIFKSMINMYNEALKLSEKQLETATSSGPYKYGFVQNDDWWKILLSGWLGGPKGGNPITFLYTIDKLHKRLGDILNGPKEFTVSQSFVPAPKSNLVFQSSEWNDSHLASSVLFLEEFCKDVISKKFNGKLSEAEYDHVSRACVYLSFKLESVTNHFAPAYGPGTVTERKEIDMDFYKDVLKPEQFQVYVRWLAENIPEIWASVRQMSMEYLCMSETQLKTETSVGPLRYGFVYTGKPWGELTHGVNRGLFKDSDILQSLENLRSSLDDILGNSITKKILNFFSREKKSDVNSQQEDSTVKSQAA</sequence>
<proteinExistence type="predicted"/>
<gene>
    <name evidence="3" type="ORF">X943_003191</name>
</gene>
<evidence type="ECO:0000313" key="3">
    <source>
        <dbReference type="EMBL" id="KAK1932188.1"/>
    </source>
</evidence>
<name>A0AAD9G5G8_BABDI</name>
<protein>
    <submittedName>
        <fullName evidence="3">Secreted antigen 1</fullName>
    </submittedName>
</protein>
<evidence type="ECO:0000256" key="1">
    <source>
        <dbReference type="SAM" id="MobiDB-lite"/>
    </source>
</evidence>
<dbReference type="AlphaFoldDB" id="A0AAD9G5G8"/>
<reference evidence="3" key="2">
    <citation type="submission" date="2021-05" db="EMBL/GenBank/DDBJ databases">
        <authorList>
            <person name="Pain A."/>
        </authorList>
    </citation>
    <scope>NUCLEOTIDE SEQUENCE</scope>
    <source>
        <strain evidence="3">1802A</strain>
    </source>
</reference>
<feature type="compositionally biased region" description="Basic and acidic residues" evidence="1">
    <location>
        <begin position="290"/>
        <end position="314"/>
    </location>
</feature>